<dbReference type="InterPro" id="IPR008964">
    <property type="entry name" value="Invasin/intimin_cell_adhesion"/>
</dbReference>
<dbReference type="Gene3D" id="2.60.40.10">
    <property type="entry name" value="Immunoglobulins"/>
    <property type="match status" value="1"/>
</dbReference>
<protein>
    <submittedName>
        <fullName evidence="2">Ig-like domain-containing protein</fullName>
    </submittedName>
</protein>
<feature type="compositionally biased region" description="Basic and acidic residues" evidence="1">
    <location>
        <begin position="274"/>
        <end position="285"/>
    </location>
</feature>
<name>A0ABZ2YNA2_9BACT</name>
<gene>
    <name evidence="2" type="ORF">WJU16_25115</name>
</gene>
<dbReference type="Proteomes" id="UP001485459">
    <property type="component" value="Chromosome"/>
</dbReference>
<feature type="region of interest" description="Disordered" evidence="1">
    <location>
        <begin position="263"/>
        <end position="285"/>
    </location>
</feature>
<dbReference type="SUPFAM" id="SSF49373">
    <property type="entry name" value="Invasin/intimin cell-adhesion fragments"/>
    <property type="match status" value="1"/>
</dbReference>
<keyword evidence="3" id="KW-1185">Reference proteome</keyword>
<accession>A0ABZ2YNA2</accession>
<dbReference type="InterPro" id="IPR013783">
    <property type="entry name" value="Ig-like_fold"/>
</dbReference>
<dbReference type="EMBL" id="CP149822">
    <property type="protein sequence ID" value="WZN41248.1"/>
    <property type="molecule type" value="Genomic_DNA"/>
</dbReference>
<evidence type="ECO:0000313" key="3">
    <source>
        <dbReference type="Proteomes" id="UP001485459"/>
    </source>
</evidence>
<evidence type="ECO:0000313" key="2">
    <source>
        <dbReference type="EMBL" id="WZN41248.1"/>
    </source>
</evidence>
<sequence>MQEGERSGSGRRKGNPRTVTLDVQTGLPGHIIKAKFNFPLVAESGEITAGGQKTVIAKVEDSAAVFILPYLPSGDVKIDFSALEVKTPASFKIASYTPVSAPDAVKDRMVAIMNEIAADITLPDGYASSVAAIRDNFVAGYQKLTAAEKAQVAFMFEQSMLQSPPAVNLRQAPGASKLDDFKAPTSISSDKEYREVMIQCIGLYTLSGTNLVLGATMMAAPTGVTQVAGAAVIGTSLYCFKQALACKRLLTLYSKDTKSVESVQQGSSYSGNREAGRQSEDASAEKEERMVFEMDISYEMNVVALHVSLAMDSKSPVINKFLTELQRLTNSINATITKVNNLKNWLVRTPNIPPLDFGIPATGIASSLAVKAEDVTLANISNPAITITKTVKDGKLIVKASSSTLTTDTEFTVDFVFGQPFLGISNHLTVAALYSPKLVPHTMSLVAGNNQLGEKGKQLPAPLKVKVLDIRGQPLQDVKVVWRVKLGGGTLSASETMTGADGVAQMSWTLGESELQEVEAVVTKKDGTPVAGSPVLFKATSGNPWEKMMAGTTWARENGYLYPTSMYSAEEAQRMFKANSSECTGGLGTITYNDVVYWYIKSPQSDDVTFSRDYSVPVIGYACHVSNPPSNSNWGTWDVSTDGYLRIALPTFNMLYTKLQSTDQREFKVYKTGSAAGQINYERWVLK</sequence>
<evidence type="ECO:0000256" key="1">
    <source>
        <dbReference type="SAM" id="MobiDB-lite"/>
    </source>
</evidence>
<dbReference type="RefSeq" id="WP_341836103.1">
    <property type="nucleotide sequence ID" value="NZ_CP149822.1"/>
</dbReference>
<reference evidence="3" key="1">
    <citation type="submission" date="2024-03" db="EMBL/GenBank/DDBJ databases">
        <title>Chitinophaga horti sp. nov., isolated from garden soil.</title>
        <authorList>
            <person name="Lee D.S."/>
            <person name="Han D.M."/>
            <person name="Baek J.H."/>
            <person name="Choi D.G."/>
            <person name="Jeon J.H."/>
            <person name="Jeon C.O."/>
        </authorList>
    </citation>
    <scope>NUCLEOTIDE SEQUENCE [LARGE SCALE GENOMIC DNA]</scope>
    <source>
        <strain evidence="3">GPA1</strain>
    </source>
</reference>
<proteinExistence type="predicted"/>
<organism evidence="2 3">
    <name type="scientific">Chitinophaga pollutisoli</name>
    <dbReference type="NCBI Taxonomy" id="3133966"/>
    <lineage>
        <taxon>Bacteria</taxon>
        <taxon>Pseudomonadati</taxon>
        <taxon>Bacteroidota</taxon>
        <taxon>Chitinophagia</taxon>
        <taxon>Chitinophagales</taxon>
        <taxon>Chitinophagaceae</taxon>
        <taxon>Chitinophaga</taxon>
    </lineage>
</organism>